<organism evidence="1 2">
    <name type="scientific">Trypanosoma brucei gambiense (strain MHOM/CI/86/DAL972)</name>
    <dbReference type="NCBI Taxonomy" id="679716"/>
    <lineage>
        <taxon>Eukaryota</taxon>
        <taxon>Discoba</taxon>
        <taxon>Euglenozoa</taxon>
        <taxon>Kinetoplastea</taxon>
        <taxon>Metakinetoplastina</taxon>
        <taxon>Trypanosomatida</taxon>
        <taxon>Trypanosomatidae</taxon>
        <taxon>Trypanosoma</taxon>
    </lineage>
</organism>
<dbReference type="RefSeq" id="XP_011773767.1">
    <property type="nucleotide sequence ID" value="XM_011775465.1"/>
</dbReference>
<evidence type="ECO:0000313" key="2">
    <source>
        <dbReference type="Proteomes" id="UP000002316"/>
    </source>
</evidence>
<protein>
    <submittedName>
        <fullName evidence="1">Uncharacterized protein</fullName>
    </submittedName>
</protein>
<proteinExistence type="predicted"/>
<dbReference type="AlphaFoldDB" id="C9ZQ02"/>
<name>C9ZQ02_TRYB9</name>
<accession>C9ZQ02</accession>
<dbReference type="GeneID" id="23861647"/>
<dbReference type="Proteomes" id="UP000002316">
    <property type="component" value="Chromosome 5"/>
</dbReference>
<reference evidence="2" key="1">
    <citation type="journal article" date="2010" name="PLoS Negl. Trop. Dis.">
        <title>The genome sequence of Trypanosoma brucei gambiense, causative agent of chronic human african trypanosomiasis.</title>
        <authorList>
            <person name="Jackson A.P."/>
            <person name="Sanders M."/>
            <person name="Berry A."/>
            <person name="McQuillan J."/>
            <person name="Aslett M.A."/>
            <person name="Quail M.A."/>
            <person name="Chukualim B."/>
            <person name="Capewell P."/>
            <person name="MacLeod A."/>
            <person name="Melville S.E."/>
            <person name="Gibson W."/>
            <person name="Barry J.D."/>
            <person name="Berriman M."/>
            <person name="Hertz-Fowler C."/>
        </authorList>
    </citation>
    <scope>NUCLEOTIDE SEQUENCE [LARGE SCALE GENOMIC DNA]</scope>
    <source>
        <strain evidence="2">MHOM/CI/86/DAL972</strain>
    </source>
</reference>
<dbReference type="KEGG" id="tbg:TbgDal_V6200"/>
<evidence type="ECO:0000313" key="1">
    <source>
        <dbReference type="EMBL" id="CBH11480.1"/>
    </source>
</evidence>
<gene>
    <name evidence="1" type="ORF">TbgDal_V6200</name>
</gene>
<sequence>MKFTSLFSKNTRNSPFSNFNIPPACDVKFLSDEPFPIENGVCSLLYTKAFVYVKAFVHSTSRMVCGVAVGISVKLTFFFSKKRKSSLLYTDFIYERKKHNKSFSKV</sequence>
<dbReference type="EMBL" id="FN554968">
    <property type="protein sequence ID" value="CBH11480.1"/>
    <property type="molecule type" value="Genomic_DNA"/>
</dbReference>